<feature type="region of interest" description="Disordered" evidence="1">
    <location>
        <begin position="1"/>
        <end position="26"/>
    </location>
</feature>
<protein>
    <submittedName>
        <fullName evidence="2">Uncharacterized protein</fullName>
    </submittedName>
</protein>
<name>A0ABY5YJA2_9DEIO</name>
<sequence length="64" mass="6999">MDVWNRKVEPGHHLRPGRPRESARRGQLDAQAINAPGDGPRALGLEAASQVWFRNGGALYHLGS</sequence>
<dbReference type="EMBL" id="CP104213">
    <property type="protein sequence ID" value="UWX64432.1"/>
    <property type="molecule type" value="Genomic_DNA"/>
</dbReference>
<gene>
    <name evidence="2" type="ORF">N0D28_01820</name>
</gene>
<organism evidence="2 3">
    <name type="scientific">Deinococcus rubellus</name>
    <dbReference type="NCBI Taxonomy" id="1889240"/>
    <lineage>
        <taxon>Bacteria</taxon>
        <taxon>Thermotogati</taxon>
        <taxon>Deinococcota</taxon>
        <taxon>Deinococci</taxon>
        <taxon>Deinococcales</taxon>
        <taxon>Deinococcaceae</taxon>
        <taxon>Deinococcus</taxon>
    </lineage>
</organism>
<evidence type="ECO:0000313" key="3">
    <source>
        <dbReference type="Proteomes" id="UP001060261"/>
    </source>
</evidence>
<keyword evidence="3" id="KW-1185">Reference proteome</keyword>
<proteinExistence type="predicted"/>
<evidence type="ECO:0000313" key="2">
    <source>
        <dbReference type="EMBL" id="UWX64432.1"/>
    </source>
</evidence>
<reference evidence="2" key="1">
    <citation type="submission" date="2022-09" db="EMBL/GenBank/DDBJ databases">
        <title>genome sequence of Deinococcus rubellus.</title>
        <authorList>
            <person name="Srinivasan S."/>
        </authorList>
    </citation>
    <scope>NUCLEOTIDE SEQUENCE</scope>
    <source>
        <strain evidence="2">Ant6</strain>
    </source>
</reference>
<evidence type="ECO:0000256" key="1">
    <source>
        <dbReference type="SAM" id="MobiDB-lite"/>
    </source>
</evidence>
<accession>A0ABY5YJA2</accession>
<dbReference type="Proteomes" id="UP001060261">
    <property type="component" value="Chromosome"/>
</dbReference>
<dbReference type="RefSeq" id="WP_260560706.1">
    <property type="nucleotide sequence ID" value="NZ_BAABEC010000076.1"/>
</dbReference>